<comment type="caution">
    <text evidence="6">The sequence shown here is derived from an EMBL/GenBank/DDBJ whole genome shotgun (WGS) entry which is preliminary data.</text>
</comment>
<reference evidence="6" key="1">
    <citation type="submission" date="2020-12" db="EMBL/GenBank/DDBJ databases">
        <title>Oil enriched cultivation method for isolating marine PHA-producing bacteria.</title>
        <authorList>
            <person name="Zheng W."/>
            <person name="Yu S."/>
            <person name="Huang Y."/>
        </authorList>
    </citation>
    <scope>NUCLEOTIDE SEQUENCE</scope>
    <source>
        <strain evidence="6">SY-2-12</strain>
    </source>
</reference>
<accession>A0A939J1J3</accession>
<evidence type="ECO:0000256" key="1">
    <source>
        <dbReference type="ARBA" id="ARBA00022723"/>
    </source>
</evidence>
<evidence type="ECO:0000259" key="5">
    <source>
        <dbReference type="Pfam" id="PF00149"/>
    </source>
</evidence>
<protein>
    <submittedName>
        <fullName evidence="6">Phosphodiesterase</fullName>
    </submittedName>
</protein>
<dbReference type="InterPro" id="IPR026575">
    <property type="entry name" value="GpdQ/CpdA-like"/>
</dbReference>
<dbReference type="PANTHER" id="PTHR42988:SF2">
    <property type="entry name" value="CYCLIC NUCLEOTIDE PHOSPHODIESTERASE CBUA0032-RELATED"/>
    <property type="match status" value="1"/>
</dbReference>
<organism evidence="6 7">
    <name type="scientific">Roseibium aggregatum</name>
    <dbReference type="NCBI Taxonomy" id="187304"/>
    <lineage>
        <taxon>Bacteria</taxon>
        <taxon>Pseudomonadati</taxon>
        <taxon>Pseudomonadota</taxon>
        <taxon>Alphaproteobacteria</taxon>
        <taxon>Hyphomicrobiales</taxon>
        <taxon>Stappiaceae</taxon>
        <taxon>Roseibium</taxon>
    </lineage>
</organism>
<dbReference type="CDD" id="cd07402">
    <property type="entry name" value="MPP_GpdQ"/>
    <property type="match status" value="1"/>
</dbReference>
<gene>
    <name evidence="6" type="ORF">JF539_08670</name>
</gene>
<feature type="domain" description="Calcineurin-like phosphoesterase" evidence="5">
    <location>
        <begin position="4"/>
        <end position="199"/>
    </location>
</feature>
<dbReference type="EMBL" id="JAEKJZ010000001">
    <property type="protein sequence ID" value="MBN9670408.1"/>
    <property type="molecule type" value="Genomic_DNA"/>
</dbReference>
<evidence type="ECO:0000313" key="7">
    <source>
        <dbReference type="Proteomes" id="UP000664096"/>
    </source>
</evidence>
<proteinExistence type="inferred from homology"/>
<dbReference type="PANTHER" id="PTHR42988">
    <property type="entry name" value="PHOSPHOHYDROLASE"/>
    <property type="match status" value="1"/>
</dbReference>
<dbReference type="AlphaFoldDB" id="A0A939J1J3"/>
<name>A0A939J1J3_9HYPH</name>
<dbReference type="GO" id="GO:0046872">
    <property type="term" value="F:metal ion binding"/>
    <property type="evidence" value="ECO:0007669"/>
    <property type="project" value="UniProtKB-KW"/>
</dbReference>
<evidence type="ECO:0000256" key="2">
    <source>
        <dbReference type="ARBA" id="ARBA00022801"/>
    </source>
</evidence>
<dbReference type="InterPro" id="IPR004843">
    <property type="entry name" value="Calcineurin-like_PHP"/>
</dbReference>
<dbReference type="InterPro" id="IPR042281">
    <property type="entry name" value="GpdQ_beta-strand"/>
</dbReference>
<dbReference type="InterPro" id="IPR050884">
    <property type="entry name" value="CNP_phosphodiesterase-III"/>
</dbReference>
<dbReference type="Proteomes" id="UP000664096">
    <property type="component" value="Unassembled WGS sequence"/>
</dbReference>
<keyword evidence="1" id="KW-0479">Metal-binding</keyword>
<dbReference type="Gene3D" id="3.30.750.180">
    <property type="entry name" value="GpdQ, beta-strand dimerisation domain"/>
    <property type="match status" value="1"/>
</dbReference>
<keyword evidence="3" id="KW-0408">Iron</keyword>
<evidence type="ECO:0000256" key="4">
    <source>
        <dbReference type="ARBA" id="ARBA00025742"/>
    </source>
</evidence>
<dbReference type="InterPro" id="IPR042283">
    <property type="entry name" value="GpdQ_catalytic"/>
</dbReference>
<dbReference type="GO" id="GO:0004112">
    <property type="term" value="F:cyclic-nucleotide phosphodiesterase activity"/>
    <property type="evidence" value="ECO:0007669"/>
    <property type="project" value="InterPro"/>
</dbReference>
<keyword evidence="2" id="KW-0378">Hydrolase</keyword>
<dbReference type="InterPro" id="IPR029052">
    <property type="entry name" value="Metallo-depent_PP-like"/>
</dbReference>
<dbReference type="RefSeq" id="WP_207139895.1">
    <property type="nucleotide sequence ID" value="NZ_JAEKJZ010000001.1"/>
</dbReference>
<sequence length="279" mass="30860">MTLIAHITDLHLRPRGLTCYRFSDTNMLAERALGAVRALDPKVDALIVSGDLTDRDDPREYALARDLFSRFDRPIYLIPGNHDSSEGMRREMRDFPGMSETRDGKIFYSARIGSLRLIALDSHLSGQSQGELGDEQLAWLDRELGHDSTPTLIALHHPPALSGISHMDKIGLVDADALAEVVAPHAQVERLICGHLHRPIIAGFAGKIMTLAPSTGHQVVLDLSEHGPPMFNFEPPAYFLHYHSDKTGVVSHLAYVENFPGPHHFFADPGVTWPGDERG</sequence>
<dbReference type="Pfam" id="PF00149">
    <property type="entry name" value="Metallophos"/>
    <property type="match status" value="1"/>
</dbReference>
<evidence type="ECO:0000313" key="6">
    <source>
        <dbReference type="EMBL" id="MBN9670408.1"/>
    </source>
</evidence>
<comment type="similarity">
    <text evidence="4">Belongs to the cyclic nucleotide phosphodiesterase class-III family.</text>
</comment>
<evidence type="ECO:0000256" key="3">
    <source>
        <dbReference type="ARBA" id="ARBA00023004"/>
    </source>
</evidence>
<dbReference type="Gene3D" id="3.60.21.40">
    <property type="entry name" value="GpdQ, catalytic alpha/beta sandwich domain"/>
    <property type="match status" value="1"/>
</dbReference>
<dbReference type="SUPFAM" id="SSF56300">
    <property type="entry name" value="Metallo-dependent phosphatases"/>
    <property type="match status" value="1"/>
</dbReference>